<accession>A0A927FKC8</accession>
<evidence type="ECO:0000313" key="1">
    <source>
        <dbReference type="EMBL" id="MBD8052037.1"/>
    </source>
</evidence>
<proteinExistence type="predicted"/>
<dbReference type="RefSeq" id="WP_191820528.1">
    <property type="nucleotide sequence ID" value="NZ_JACYFT010000012.1"/>
</dbReference>
<sequence>MTAATSPKLYVDEMWSVFNEPGPLVIEVRSIWPKDITPIQRTLSRCFDSEHYYDLAAFRLAVEAYVTEMNQRGYNMYATLNPLRSGLSQSHCAVDKDVTCRRRLLIDIDRDQGKEHPASDAQIQAAWVLADQINRYFNDLGWPNPVRVMSGNGYHLVYPLDDLPNTDEVTHAVRELLRNLKEKFSGNGLSVDTSVSNASRVTKLPGTLARRGIEIENHPYRVARIYE</sequence>
<dbReference type="AlphaFoldDB" id="A0A927FKC8"/>
<reference evidence="1" key="1">
    <citation type="submission" date="2020-09" db="EMBL/GenBank/DDBJ databases">
        <title>Genome seq and assembly of Limnohabitants sp.</title>
        <authorList>
            <person name="Chhetri G."/>
        </authorList>
    </citation>
    <scope>NUCLEOTIDE SEQUENCE</scope>
    <source>
        <strain evidence="1">JUR4</strain>
    </source>
</reference>
<dbReference type="EMBL" id="JACYFT010000012">
    <property type="protein sequence ID" value="MBD8052037.1"/>
    <property type="molecule type" value="Genomic_DNA"/>
</dbReference>
<name>A0A927FKC8_9BURK</name>
<protein>
    <submittedName>
        <fullName evidence="1">Uncharacterized protein</fullName>
    </submittedName>
</protein>
<keyword evidence="2" id="KW-1185">Reference proteome</keyword>
<evidence type="ECO:0000313" key="2">
    <source>
        <dbReference type="Proteomes" id="UP000647424"/>
    </source>
</evidence>
<organism evidence="1 2">
    <name type="scientific">Limnohabitans radicicola</name>
    <dbReference type="NCBI Taxonomy" id="2771427"/>
    <lineage>
        <taxon>Bacteria</taxon>
        <taxon>Pseudomonadati</taxon>
        <taxon>Pseudomonadota</taxon>
        <taxon>Betaproteobacteria</taxon>
        <taxon>Burkholderiales</taxon>
        <taxon>Comamonadaceae</taxon>
        <taxon>Limnohabitans</taxon>
    </lineage>
</organism>
<gene>
    <name evidence="1" type="ORF">IC609_15980</name>
</gene>
<comment type="caution">
    <text evidence="1">The sequence shown here is derived from an EMBL/GenBank/DDBJ whole genome shotgun (WGS) entry which is preliminary data.</text>
</comment>
<dbReference type="Proteomes" id="UP000647424">
    <property type="component" value="Unassembled WGS sequence"/>
</dbReference>